<dbReference type="InterPro" id="IPR036390">
    <property type="entry name" value="WH_DNA-bd_sf"/>
</dbReference>
<evidence type="ECO:0000313" key="3">
    <source>
        <dbReference type="Proteomes" id="UP000824123"/>
    </source>
</evidence>
<dbReference type="SMART" id="SM00347">
    <property type="entry name" value="HTH_MARR"/>
    <property type="match status" value="1"/>
</dbReference>
<evidence type="ECO:0000313" key="2">
    <source>
        <dbReference type="EMBL" id="HIU46256.1"/>
    </source>
</evidence>
<dbReference type="EMBL" id="DVNK01000025">
    <property type="protein sequence ID" value="HIU46256.1"/>
    <property type="molecule type" value="Genomic_DNA"/>
</dbReference>
<dbReference type="Proteomes" id="UP000824123">
    <property type="component" value="Unassembled WGS sequence"/>
</dbReference>
<organism evidence="2 3">
    <name type="scientific">Candidatus Fimadaptatus faecigallinarum</name>
    <dbReference type="NCBI Taxonomy" id="2840814"/>
    <lineage>
        <taxon>Bacteria</taxon>
        <taxon>Bacillati</taxon>
        <taxon>Bacillota</taxon>
        <taxon>Clostridia</taxon>
        <taxon>Eubacteriales</taxon>
        <taxon>Candidatus Fimadaptatus</taxon>
    </lineage>
</organism>
<gene>
    <name evidence="2" type="ORF">IAC59_03240</name>
</gene>
<protein>
    <submittedName>
        <fullName evidence="2">Winged helix-turn-helix transcriptional regulator</fullName>
    </submittedName>
</protein>
<dbReference type="PANTHER" id="PTHR33164">
    <property type="entry name" value="TRANSCRIPTIONAL REGULATOR, MARR FAMILY"/>
    <property type="match status" value="1"/>
</dbReference>
<accession>A0A9D1LQQ7</accession>
<dbReference type="Gene3D" id="1.10.10.10">
    <property type="entry name" value="Winged helix-like DNA-binding domain superfamily/Winged helix DNA-binding domain"/>
    <property type="match status" value="1"/>
</dbReference>
<evidence type="ECO:0000259" key="1">
    <source>
        <dbReference type="PROSITE" id="PS50995"/>
    </source>
</evidence>
<dbReference type="GO" id="GO:0003700">
    <property type="term" value="F:DNA-binding transcription factor activity"/>
    <property type="evidence" value="ECO:0007669"/>
    <property type="project" value="InterPro"/>
</dbReference>
<reference evidence="2" key="2">
    <citation type="journal article" date="2021" name="PeerJ">
        <title>Extensive microbial diversity within the chicken gut microbiome revealed by metagenomics and culture.</title>
        <authorList>
            <person name="Gilroy R."/>
            <person name="Ravi A."/>
            <person name="Getino M."/>
            <person name="Pursley I."/>
            <person name="Horton D.L."/>
            <person name="Alikhan N.F."/>
            <person name="Baker D."/>
            <person name="Gharbi K."/>
            <person name="Hall N."/>
            <person name="Watson M."/>
            <person name="Adriaenssens E.M."/>
            <person name="Foster-Nyarko E."/>
            <person name="Jarju S."/>
            <person name="Secka A."/>
            <person name="Antonio M."/>
            <person name="Oren A."/>
            <person name="Chaudhuri R.R."/>
            <person name="La Ragione R."/>
            <person name="Hildebrand F."/>
            <person name="Pallen M.J."/>
        </authorList>
    </citation>
    <scope>NUCLEOTIDE SEQUENCE</scope>
    <source>
        <strain evidence="2">ChiSxjej2B14-8506</strain>
    </source>
</reference>
<dbReference type="AlphaFoldDB" id="A0A9D1LQQ7"/>
<sequence length="171" mass="18837">MRIEELMASCAGTPEGRMRAIFNALFTICNRLQALFDGSIPEVTLRQFMLLSALKQAGRPLTLTQLGGILGCSRQNARRVVEVLVRKGLARLERAPDDARAQCAELTPRARRLLGDEFDRYRAELGALFEDFAQDDVAELFRLILKLCAGVDSLEARVAQRGGADEGNGDV</sequence>
<dbReference type="SUPFAM" id="SSF46785">
    <property type="entry name" value="Winged helix' DNA-binding domain"/>
    <property type="match status" value="1"/>
</dbReference>
<name>A0A9D1LQQ7_9FIRM</name>
<proteinExistence type="predicted"/>
<dbReference type="Pfam" id="PF12802">
    <property type="entry name" value="MarR_2"/>
    <property type="match status" value="1"/>
</dbReference>
<dbReference type="PANTHER" id="PTHR33164:SF43">
    <property type="entry name" value="HTH-TYPE TRANSCRIPTIONAL REPRESSOR YETL"/>
    <property type="match status" value="1"/>
</dbReference>
<dbReference type="InterPro" id="IPR000835">
    <property type="entry name" value="HTH_MarR-typ"/>
</dbReference>
<dbReference type="InterPro" id="IPR039422">
    <property type="entry name" value="MarR/SlyA-like"/>
</dbReference>
<comment type="caution">
    <text evidence="2">The sequence shown here is derived from an EMBL/GenBank/DDBJ whole genome shotgun (WGS) entry which is preliminary data.</text>
</comment>
<reference evidence="2" key="1">
    <citation type="submission" date="2020-10" db="EMBL/GenBank/DDBJ databases">
        <authorList>
            <person name="Gilroy R."/>
        </authorList>
    </citation>
    <scope>NUCLEOTIDE SEQUENCE</scope>
    <source>
        <strain evidence="2">ChiSxjej2B14-8506</strain>
    </source>
</reference>
<dbReference type="GO" id="GO:0006950">
    <property type="term" value="P:response to stress"/>
    <property type="evidence" value="ECO:0007669"/>
    <property type="project" value="TreeGrafter"/>
</dbReference>
<feature type="domain" description="HTH marR-type" evidence="1">
    <location>
        <begin position="18"/>
        <end position="149"/>
    </location>
</feature>
<dbReference type="PROSITE" id="PS50995">
    <property type="entry name" value="HTH_MARR_2"/>
    <property type="match status" value="1"/>
</dbReference>
<dbReference type="InterPro" id="IPR036388">
    <property type="entry name" value="WH-like_DNA-bd_sf"/>
</dbReference>